<dbReference type="EMBL" id="JARQBZ010000021">
    <property type="protein sequence ID" value="MDT2834560.1"/>
    <property type="molecule type" value="Genomic_DNA"/>
</dbReference>
<feature type="transmembrane region" description="Helical" evidence="1">
    <location>
        <begin position="12"/>
        <end position="32"/>
    </location>
</feature>
<proteinExistence type="predicted"/>
<name>A0AAW8U4K2_9ENTE</name>
<organism evidence="2 3">
    <name type="scientific">Vagococcus carniphilus</name>
    <dbReference type="NCBI Taxonomy" id="218144"/>
    <lineage>
        <taxon>Bacteria</taxon>
        <taxon>Bacillati</taxon>
        <taxon>Bacillota</taxon>
        <taxon>Bacilli</taxon>
        <taxon>Lactobacillales</taxon>
        <taxon>Enterococcaceae</taxon>
        <taxon>Vagococcus</taxon>
    </lineage>
</organism>
<keyword evidence="1" id="KW-0812">Transmembrane</keyword>
<dbReference type="RefSeq" id="WP_311867493.1">
    <property type="nucleotide sequence ID" value="NZ_JARQBZ010000021.1"/>
</dbReference>
<protein>
    <submittedName>
        <fullName evidence="2">Uncharacterized protein</fullName>
    </submittedName>
</protein>
<keyword evidence="1" id="KW-0472">Membrane</keyword>
<gene>
    <name evidence="2" type="ORF">P7H70_10990</name>
</gene>
<comment type="caution">
    <text evidence="2">The sequence shown here is derived from an EMBL/GenBank/DDBJ whole genome shotgun (WGS) entry which is preliminary data.</text>
</comment>
<dbReference type="Proteomes" id="UP001268577">
    <property type="component" value="Unassembled WGS sequence"/>
</dbReference>
<evidence type="ECO:0000256" key="1">
    <source>
        <dbReference type="SAM" id="Phobius"/>
    </source>
</evidence>
<evidence type="ECO:0000313" key="2">
    <source>
        <dbReference type="EMBL" id="MDT2834560.1"/>
    </source>
</evidence>
<sequence length="55" mass="6274">MNQSKELTKKIMIISVAMMVIGLGVATLGYSMSGFDYTKYSTNHKRWYQVLSVPR</sequence>
<dbReference type="AlphaFoldDB" id="A0AAW8U4K2"/>
<keyword evidence="1" id="KW-1133">Transmembrane helix</keyword>
<accession>A0AAW8U4K2</accession>
<evidence type="ECO:0000313" key="3">
    <source>
        <dbReference type="Proteomes" id="UP001268577"/>
    </source>
</evidence>
<reference evidence="2" key="1">
    <citation type="submission" date="2023-03" db="EMBL/GenBank/DDBJ databases">
        <authorList>
            <person name="Shen W."/>
            <person name="Cai J."/>
        </authorList>
    </citation>
    <scope>NUCLEOTIDE SEQUENCE</scope>
    <source>
        <strain evidence="2">P96-3</strain>
    </source>
</reference>